<evidence type="ECO:0000313" key="1">
    <source>
        <dbReference type="EMBL" id="KKN27834.1"/>
    </source>
</evidence>
<dbReference type="EMBL" id="LAZR01002611">
    <property type="protein sequence ID" value="KKN27834.1"/>
    <property type="molecule type" value="Genomic_DNA"/>
</dbReference>
<dbReference type="AlphaFoldDB" id="A0A0F9PCK5"/>
<proteinExistence type="predicted"/>
<protein>
    <submittedName>
        <fullName evidence="1">Uncharacterized protein</fullName>
    </submittedName>
</protein>
<comment type="caution">
    <text evidence="1">The sequence shown here is derived from an EMBL/GenBank/DDBJ whole genome shotgun (WGS) entry which is preliminary data.</text>
</comment>
<name>A0A0F9PCK5_9ZZZZ</name>
<organism evidence="1">
    <name type="scientific">marine sediment metagenome</name>
    <dbReference type="NCBI Taxonomy" id="412755"/>
    <lineage>
        <taxon>unclassified sequences</taxon>
        <taxon>metagenomes</taxon>
        <taxon>ecological metagenomes</taxon>
    </lineage>
</organism>
<sequence length="140" mass="14711">MANTKISEISEGGVALGENKFKESQLLDNVIQAGQLVKATATGIDLSNTADGDYLGIMKEHEEIDLDTNITAALHGDVITEGYCAVQIINPAGTKYPGTLLFGVVATPGFLTIIVVGSPIAVLERTIVTGDTVARVKLLR</sequence>
<accession>A0A0F9PCK5</accession>
<reference evidence="1" key="1">
    <citation type="journal article" date="2015" name="Nature">
        <title>Complex archaea that bridge the gap between prokaryotes and eukaryotes.</title>
        <authorList>
            <person name="Spang A."/>
            <person name="Saw J.H."/>
            <person name="Jorgensen S.L."/>
            <person name="Zaremba-Niedzwiedzka K."/>
            <person name="Martijn J."/>
            <person name="Lind A.E."/>
            <person name="van Eijk R."/>
            <person name="Schleper C."/>
            <person name="Guy L."/>
            <person name="Ettema T.J."/>
        </authorList>
    </citation>
    <scope>NUCLEOTIDE SEQUENCE</scope>
</reference>
<gene>
    <name evidence="1" type="ORF">LCGC14_0860550</name>
</gene>